<dbReference type="InterPro" id="IPR014036">
    <property type="entry name" value="DeoR-like_C"/>
</dbReference>
<dbReference type="Pfam" id="PF00455">
    <property type="entry name" value="DeoRC"/>
    <property type="match status" value="1"/>
</dbReference>
<proteinExistence type="predicted"/>
<dbReference type="PROSITE" id="PS51000">
    <property type="entry name" value="HTH_DEOR_2"/>
    <property type="match status" value="1"/>
</dbReference>
<comment type="caution">
    <text evidence="6">The sequence shown here is derived from an EMBL/GenBank/DDBJ whole genome shotgun (WGS) entry which is preliminary data.</text>
</comment>
<evidence type="ECO:0000256" key="1">
    <source>
        <dbReference type="ARBA" id="ARBA00023015"/>
    </source>
</evidence>
<dbReference type="SMART" id="SM01134">
    <property type="entry name" value="DeoRC"/>
    <property type="match status" value="1"/>
</dbReference>
<keyword evidence="1" id="KW-0805">Transcription regulation</keyword>
<gene>
    <name evidence="6" type="ORF">WNY59_02010</name>
</gene>
<dbReference type="SUPFAM" id="SSF100950">
    <property type="entry name" value="NagB/RpiA/CoA transferase-like"/>
    <property type="match status" value="1"/>
</dbReference>
<dbReference type="InterPro" id="IPR018356">
    <property type="entry name" value="Tscrpt_reg_HTH_DeoR_CS"/>
</dbReference>
<keyword evidence="3" id="KW-0804">Transcription</keyword>
<dbReference type="PRINTS" id="PR00037">
    <property type="entry name" value="HTHLACR"/>
</dbReference>
<feature type="domain" description="HTH deoR-type" evidence="5">
    <location>
        <begin position="8"/>
        <end position="63"/>
    </location>
</feature>
<dbReference type="InterPro" id="IPR001034">
    <property type="entry name" value="DeoR_HTH"/>
</dbReference>
<dbReference type="PROSITE" id="PS00894">
    <property type="entry name" value="HTH_DEOR_1"/>
    <property type="match status" value="1"/>
</dbReference>
<dbReference type="SMART" id="SM00420">
    <property type="entry name" value="HTH_DEOR"/>
    <property type="match status" value="1"/>
</dbReference>
<dbReference type="Gene3D" id="3.40.50.1360">
    <property type="match status" value="1"/>
</dbReference>
<evidence type="ECO:0000256" key="3">
    <source>
        <dbReference type="ARBA" id="ARBA00023163"/>
    </source>
</evidence>
<reference evidence="6 7" key="1">
    <citation type="submission" date="2024-03" db="EMBL/GenBank/DDBJ databases">
        <title>Community enrichment and isolation of bacterial strains for fucoidan degradation.</title>
        <authorList>
            <person name="Sichert A."/>
        </authorList>
    </citation>
    <scope>NUCLEOTIDE SEQUENCE [LARGE SCALE GENOMIC DNA]</scope>
    <source>
        <strain evidence="6 7">AS62</strain>
    </source>
</reference>
<evidence type="ECO:0000256" key="2">
    <source>
        <dbReference type="ARBA" id="ARBA00023125"/>
    </source>
</evidence>
<dbReference type="Pfam" id="PF08220">
    <property type="entry name" value="HTH_DeoR"/>
    <property type="match status" value="1"/>
</dbReference>
<dbReference type="EMBL" id="JBBMQO010000001">
    <property type="protein sequence ID" value="MEM5500357.1"/>
    <property type="molecule type" value="Genomic_DNA"/>
</dbReference>
<dbReference type="InterPro" id="IPR037171">
    <property type="entry name" value="NagB/RpiA_transferase-like"/>
</dbReference>
<dbReference type="SUPFAM" id="SSF46785">
    <property type="entry name" value="Winged helix' DNA-binding domain"/>
    <property type="match status" value="1"/>
</dbReference>
<protein>
    <submittedName>
        <fullName evidence="6">DeoR/GlpR family DNA-binding transcription regulator</fullName>
    </submittedName>
</protein>
<organism evidence="6 7">
    <name type="scientific">Ahrensia kielensis</name>
    <dbReference type="NCBI Taxonomy" id="76980"/>
    <lineage>
        <taxon>Bacteria</taxon>
        <taxon>Pseudomonadati</taxon>
        <taxon>Pseudomonadota</taxon>
        <taxon>Alphaproteobacteria</taxon>
        <taxon>Hyphomicrobiales</taxon>
        <taxon>Ahrensiaceae</taxon>
        <taxon>Ahrensia</taxon>
    </lineage>
</organism>
<name>A0ABU9T2K1_9HYPH</name>
<accession>A0ABU9T2K1</accession>
<evidence type="ECO:0000256" key="4">
    <source>
        <dbReference type="SAM" id="MobiDB-lite"/>
    </source>
</evidence>
<dbReference type="InterPro" id="IPR036388">
    <property type="entry name" value="WH-like_DNA-bd_sf"/>
</dbReference>
<dbReference type="RefSeq" id="WP_342846471.1">
    <property type="nucleotide sequence ID" value="NZ_JBBMQO010000001.1"/>
</dbReference>
<dbReference type="GO" id="GO:0003677">
    <property type="term" value="F:DNA binding"/>
    <property type="evidence" value="ECO:0007669"/>
    <property type="project" value="UniProtKB-KW"/>
</dbReference>
<dbReference type="PANTHER" id="PTHR30363:SF44">
    <property type="entry name" value="AGA OPERON TRANSCRIPTIONAL REPRESSOR-RELATED"/>
    <property type="match status" value="1"/>
</dbReference>
<sequence length="259" mass="28664">MLTRRYRKQERHAQILLELKLKPHVRVAELAKQFSVTTETVRRDFEELGRSGLLQKAHGGASAQHPGAPSDLDERRHQRVAERERLGRFAASTVKDGTSIMIDAGATTMEFARILAFRETQIIAITNSLQVAMILGQSPKADVRLAPGEYLPREAAVIGLETCEYLAGYNVDACFLGATGISDVGVTEAVKGFASVKRAMIRQSRRCNFLIDASKFGQTHLTYVAKFDEIDTLISDKRPAADFTKKLEENSVQVLVSNS</sequence>
<dbReference type="PANTHER" id="PTHR30363">
    <property type="entry name" value="HTH-TYPE TRANSCRIPTIONAL REGULATOR SRLR-RELATED"/>
    <property type="match status" value="1"/>
</dbReference>
<dbReference type="Gene3D" id="1.10.10.10">
    <property type="entry name" value="Winged helix-like DNA-binding domain superfamily/Winged helix DNA-binding domain"/>
    <property type="match status" value="1"/>
</dbReference>
<evidence type="ECO:0000313" key="7">
    <source>
        <dbReference type="Proteomes" id="UP001477870"/>
    </source>
</evidence>
<feature type="region of interest" description="Disordered" evidence="4">
    <location>
        <begin position="55"/>
        <end position="75"/>
    </location>
</feature>
<dbReference type="Proteomes" id="UP001477870">
    <property type="component" value="Unassembled WGS sequence"/>
</dbReference>
<keyword evidence="7" id="KW-1185">Reference proteome</keyword>
<dbReference type="InterPro" id="IPR050313">
    <property type="entry name" value="Carb_Metab_HTH_regulators"/>
</dbReference>
<dbReference type="InterPro" id="IPR036390">
    <property type="entry name" value="WH_DNA-bd_sf"/>
</dbReference>
<keyword evidence="2 6" id="KW-0238">DNA-binding</keyword>
<evidence type="ECO:0000313" key="6">
    <source>
        <dbReference type="EMBL" id="MEM5500357.1"/>
    </source>
</evidence>
<evidence type="ECO:0000259" key="5">
    <source>
        <dbReference type="PROSITE" id="PS51000"/>
    </source>
</evidence>